<comment type="similarity">
    <text evidence="7">Belongs to the Omp25/RopB family.</text>
</comment>
<dbReference type="EMBL" id="JAODYY010000015">
    <property type="protein sequence ID" value="MDH0126695.1"/>
    <property type="molecule type" value="Genomic_DNA"/>
</dbReference>
<dbReference type="PANTHER" id="PTHR34001:SF3">
    <property type="entry name" value="BLL7405 PROTEIN"/>
    <property type="match status" value="1"/>
</dbReference>
<comment type="subcellular location">
    <subcellularLocation>
        <location evidence="1">Cell outer membrane</location>
    </subcellularLocation>
</comment>
<organism evidence="10 11">
    <name type="scientific">Brucella intermedia GD04153</name>
    <dbReference type="NCBI Taxonomy" id="2975438"/>
    <lineage>
        <taxon>Bacteria</taxon>
        <taxon>Pseudomonadati</taxon>
        <taxon>Pseudomonadota</taxon>
        <taxon>Alphaproteobacteria</taxon>
        <taxon>Hyphomicrobiales</taxon>
        <taxon>Brucellaceae</taxon>
        <taxon>Brucella/Ochrobactrum group</taxon>
        <taxon>Brucella</taxon>
    </lineage>
</organism>
<keyword evidence="3" id="KW-0812">Transmembrane</keyword>
<evidence type="ECO:0000256" key="7">
    <source>
        <dbReference type="ARBA" id="ARBA00038306"/>
    </source>
</evidence>
<accession>A0AA42H275</accession>
<protein>
    <submittedName>
        <fullName evidence="10">Porin family protein</fullName>
    </submittedName>
</protein>
<comment type="caution">
    <text evidence="10">The sequence shown here is derived from an EMBL/GenBank/DDBJ whole genome shotgun (WGS) entry which is preliminary data.</text>
</comment>
<evidence type="ECO:0000313" key="11">
    <source>
        <dbReference type="Proteomes" id="UP001158087"/>
    </source>
</evidence>
<gene>
    <name evidence="10" type="ORF">N7376_22215</name>
</gene>
<dbReference type="InterPro" id="IPR051692">
    <property type="entry name" value="OMP-like"/>
</dbReference>
<evidence type="ECO:0000256" key="8">
    <source>
        <dbReference type="SAM" id="SignalP"/>
    </source>
</evidence>
<dbReference type="InterPro" id="IPR027385">
    <property type="entry name" value="Beta-barrel_OMP"/>
</dbReference>
<evidence type="ECO:0000259" key="9">
    <source>
        <dbReference type="Pfam" id="PF13505"/>
    </source>
</evidence>
<dbReference type="Proteomes" id="UP001158087">
    <property type="component" value="Unassembled WGS sequence"/>
</dbReference>
<keyword evidence="2" id="KW-1134">Transmembrane beta strand</keyword>
<reference evidence="10" key="1">
    <citation type="submission" date="2022-09" db="EMBL/GenBank/DDBJ databases">
        <title>Intensive care unit water sources are persistently colonized with multi-drug resistant bacteria and are the site of extensive horizontal gene transfer of antibiotic resistance genes.</title>
        <authorList>
            <person name="Diorio-Toth L."/>
        </authorList>
    </citation>
    <scope>NUCLEOTIDE SEQUENCE</scope>
    <source>
        <strain evidence="10">GD04153</strain>
    </source>
</reference>
<dbReference type="SUPFAM" id="SSF56925">
    <property type="entry name" value="OMPA-like"/>
    <property type="match status" value="1"/>
</dbReference>
<proteinExistence type="inferred from homology"/>
<name>A0AA42H275_9HYPH</name>
<keyword evidence="4 8" id="KW-0732">Signal</keyword>
<evidence type="ECO:0000256" key="1">
    <source>
        <dbReference type="ARBA" id="ARBA00004442"/>
    </source>
</evidence>
<evidence type="ECO:0000313" key="10">
    <source>
        <dbReference type="EMBL" id="MDH0126695.1"/>
    </source>
</evidence>
<dbReference type="Gene3D" id="2.40.160.20">
    <property type="match status" value="1"/>
</dbReference>
<dbReference type="AlphaFoldDB" id="A0AA42H275"/>
<keyword evidence="5" id="KW-0472">Membrane</keyword>
<dbReference type="PANTHER" id="PTHR34001">
    <property type="entry name" value="BLL7405 PROTEIN"/>
    <property type="match status" value="1"/>
</dbReference>
<dbReference type="InterPro" id="IPR011250">
    <property type="entry name" value="OMP/PagP_B-barrel"/>
</dbReference>
<evidence type="ECO:0000256" key="4">
    <source>
        <dbReference type="ARBA" id="ARBA00022729"/>
    </source>
</evidence>
<evidence type="ECO:0000256" key="5">
    <source>
        <dbReference type="ARBA" id="ARBA00023136"/>
    </source>
</evidence>
<feature type="domain" description="Outer membrane protein beta-barrel" evidence="9">
    <location>
        <begin position="6"/>
        <end position="215"/>
    </location>
</feature>
<evidence type="ECO:0000256" key="2">
    <source>
        <dbReference type="ARBA" id="ARBA00022452"/>
    </source>
</evidence>
<dbReference type="Pfam" id="PF13505">
    <property type="entry name" value="OMP_b-brl"/>
    <property type="match status" value="1"/>
</dbReference>
<feature type="chain" id="PRO_5041402827" evidence="8">
    <location>
        <begin position="21"/>
        <end position="215"/>
    </location>
</feature>
<evidence type="ECO:0000256" key="3">
    <source>
        <dbReference type="ARBA" id="ARBA00022692"/>
    </source>
</evidence>
<keyword evidence="6" id="KW-0998">Cell outer membrane</keyword>
<sequence>MKRILFAALIAGAWANTAIAETFDWSGIYGGVSVGARWSDMDYNAPYRLYEDTWSTSGTGISGGGFVGYNFTYNNLVFGPEISAMFSNADGDSLPEISGSYRGEETLRTKGNLAANFRAGYAIGRVLPFVTVGFAKSWYDQRFFSTNGTTTYTWTDHFNRTGWNIGAGTDWAVTNHIFARAEYRYFDMGEPDIAGSNWSRKFKQHVATLGIGYKF</sequence>
<dbReference type="GO" id="GO:0009279">
    <property type="term" value="C:cell outer membrane"/>
    <property type="evidence" value="ECO:0007669"/>
    <property type="project" value="UniProtKB-SubCell"/>
</dbReference>
<feature type="signal peptide" evidence="8">
    <location>
        <begin position="1"/>
        <end position="20"/>
    </location>
</feature>
<evidence type="ECO:0000256" key="6">
    <source>
        <dbReference type="ARBA" id="ARBA00023237"/>
    </source>
</evidence>